<comment type="caution">
    <text evidence="4">The sequence shown here is derived from an EMBL/GenBank/DDBJ whole genome shotgun (WGS) entry which is preliminary data.</text>
</comment>
<feature type="domain" description="ParB-like N-terminal" evidence="3">
    <location>
        <begin position="5"/>
        <end position="94"/>
    </location>
</feature>
<protein>
    <submittedName>
        <fullName evidence="4">ParB N-terminal domain-containing protein</fullName>
    </submittedName>
</protein>
<proteinExistence type="predicted"/>
<evidence type="ECO:0000256" key="2">
    <source>
        <dbReference type="SAM" id="MobiDB-lite"/>
    </source>
</evidence>
<dbReference type="PANTHER" id="PTHR33375">
    <property type="entry name" value="CHROMOSOME-PARTITIONING PROTEIN PARB-RELATED"/>
    <property type="match status" value="1"/>
</dbReference>
<name>A0ABT7PH37_9BACT</name>
<feature type="region of interest" description="Disordered" evidence="2">
    <location>
        <begin position="270"/>
        <end position="316"/>
    </location>
</feature>
<dbReference type="Gene3D" id="1.10.10.2830">
    <property type="match status" value="1"/>
</dbReference>
<dbReference type="Proteomes" id="UP001239462">
    <property type="component" value="Unassembled WGS sequence"/>
</dbReference>
<evidence type="ECO:0000313" key="5">
    <source>
        <dbReference type="Proteomes" id="UP001239462"/>
    </source>
</evidence>
<organism evidence="4 5">
    <name type="scientific">Roseiconus lacunae</name>
    <dbReference type="NCBI Taxonomy" id="2605694"/>
    <lineage>
        <taxon>Bacteria</taxon>
        <taxon>Pseudomonadati</taxon>
        <taxon>Planctomycetota</taxon>
        <taxon>Planctomycetia</taxon>
        <taxon>Pirellulales</taxon>
        <taxon>Pirellulaceae</taxon>
        <taxon>Roseiconus</taxon>
    </lineage>
</organism>
<keyword evidence="5" id="KW-1185">Reference proteome</keyword>
<gene>
    <name evidence="4" type="ORF">QTN89_10270</name>
</gene>
<dbReference type="InterPro" id="IPR041468">
    <property type="entry name" value="HTH_ParB/Spo0J"/>
</dbReference>
<dbReference type="Gene3D" id="3.90.1530.10">
    <property type="entry name" value="Conserved hypothetical protein from pyrococcus furiosus pfu- 392566-001, ParB domain"/>
    <property type="match status" value="1"/>
</dbReference>
<dbReference type="InterPro" id="IPR036086">
    <property type="entry name" value="ParB/Sulfiredoxin_sf"/>
</dbReference>
<dbReference type="Pfam" id="PF17762">
    <property type="entry name" value="HTH_ParB"/>
    <property type="match status" value="1"/>
</dbReference>
<accession>A0ABT7PH37</accession>
<feature type="compositionally biased region" description="Gly residues" evidence="2">
    <location>
        <begin position="289"/>
        <end position="301"/>
    </location>
</feature>
<sequence>MTEIITIPCDQLVAHPDNDPSRSDIDNCQDLIEIIAEYGQREPGKVRRVAADRYMLLSGHRRATCCRYLGIEFRALLVDDDASTDDEATRDLVLCNVRRDLDPIAKATLMRRSIDGGIAIDETARLFGTTVANVRQTMRMLDLPPSLQSLVADGTLPLREARHFIPFADATLATDRLVDEIRKNEHMQRGWKPHNVADAYRRHTRPCDRKTRHTINIASGKQSRKFKITPDIDQRLQIVTLPVGPGKAAIPVAQNIVLWDRLQRKALASRSEASRSEASRSDASQSDASGGGGRAVGGQSAGDGTDQPSEADVRQAEIESDRDLAIWIDRWWMHLIRACLSHEVANNETPMGINGGKLPSEAASVLIAHLGKDASKWIELCFATLDDMPDGTAIDASTADIPAAWRDIRFVTAYGIDYLDRLFAILAYPSEYTILDQHRVVITGIPSDKALPLSAPQWDGMWTELANWFGLDPQSCWENTTDETHIAGQLLKTLFRRHDRRQLESLARTLGLSKTAGITVDDLLSVHTDTEPLPMIPRGK</sequence>
<dbReference type="PANTHER" id="PTHR33375:SF1">
    <property type="entry name" value="CHROMOSOME-PARTITIONING PROTEIN PARB-RELATED"/>
    <property type="match status" value="1"/>
</dbReference>
<dbReference type="SMART" id="SM00470">
    <property type="entry name" value="ParB"/>
    <property type="match status" value="1"/>
</dbReference>
<dbReference type="EMBL" id="JASZZN010000006">
    <property type="protein sequence ID" value="MDM4015815.1"/>
    <property type="molecule type" value="Genomic_DNA"/>
</dbReference>
<keyword evidence="1" id="KW-0159">Chromosome partition</keyword>
<dbReference type="InterPro" id="IPR050336">
    <property type="entry name" value="Chromosome_partition/occlusion"/>
</dbReference>
<dbReference type="SUPFAM" id="SSF109709">
    <property type="entry name" value="KorB DNA-binding domain-like"/>
    <property type="match status" value="1"/>
</dbReference>
<dbReference type="InterPro" id="IPR003115">
    <property type="entry name" value="ParB_N"/>
</dbReference>
<dbReference type="RefSeq" id="WP_289163339.1">
    <property type="nucleotide sequence ID" value="NZ_JASZZN010000006.1"/>
</dbReference>
<evidence type="ECO:0000256" key="1">
    <source>
        <dbReference type="ARBA" id="ARBA00022829"/>
    </source>
</evidence>
<reference evidence="4 5" key="1">
    <citation type="submission" date="2023-06" db="EMBL/GenBank/DDBJ databases">
        <title>Roseiconus lacunae JC819 isolated from Gulf of Mannar region, Tamil Nadu.</title>
        <authorList>
            <person name="Pk S."/>
            <person name="Ch S."/>
            <person name="Ch V.R."/>
        </authorList>
    </citation>
    <scope>NUCLEOTIDE SEQUENCE [LARGE SCALE GENOMIC DNA]</scope>
    <source>
        <strain evidence="4 5">JC819</strain>
    </source>
</reference>
<dbReference type="SUPFAM" id="SSF110849">
    <property type="entry name" value="ParB/Sulfiredoxin"/>
    <property type="match status" value="1"/>
</dbReference>
<evidence type="ECO:0000313" key="4">
    <source>
        <dbReference type="EMBL" id="MDM4015815.1"/>
    </source>
</evidence>
<evidence type="ECO:0000259" key="3">
    <source>
        <dbReference type="SMART" id="SM00470"/>
    </source>
</evidence>